<evidence type="ECO:0000256" key="1">
    <source>
        <dbReference type="ARBA" id="ARBA00006479"/>
    </source>
</evidence>
<dbReference type="Pfam" id="PF00480">
    <property type="entry name" value="ROK"/>
    <property type="match status" value="1"/>
</dbReference>
<gene>
    <name evidence="2" type="ORF">LARV_00817</name>
</gene>
<evidence type="ECO:0000313" key="2">
    <source>
        <dbReference type="EMBL" id="GAP13075.1"/>
    </source>
</evidence>
<dbReference type="RefSeq" id="WP_075072438.1">
    <property type="nucleotide sequence ID" value="NZ_DF967972.1"/>
</dbReference>
<reference evidence="2" key="1">
    <citation type="submission" date="2015-07" db="EMBL/GenBank/DDBJ databases">
        <title>Draft Genome Sequences of Anaerolinea thermolimosa IMO-1, Bellilinea caldifistulae GOMI-1, Leptolinea tardivitalis YMTK-2, Levilinea saccharolytica KIBI-1,Longilinea arvoryzae KOME-1, Previously Described as Members of the Anaerolineaceae (Chloroflexi).</title>
        <authorList>
            <person name="Sekiguchi Y."/>
            <person name="Ohashi A."/>
            <person name="Matsuura N."/>
            <person name="Tourlousse M.D."/>
        </authorList>
    </citation>
    <scope>NUCLEOTIDE SEQUENCE [LARGE SCALE GENOMIC DNA]</scope>
    <source>
        <strain evidence="2">KOME-1</strain>
    </source>
</reference>
<dbReference type="SUPFAM" id="SSF53067">
    <property type="entry name" value="Actin-like ATPase domain"/>
    <property type="match status" value="1"/>
</dbReference>
<dbReference type="EMBL" id="DF967972">
    <property type="protein sequence ID" value="GAP13075.1"/>
    <property type="molecule type" value="Genomic_DNA"/>
</dbReference>
<dbReference type="PANTHER" id="PTHR18964">
    <property type="entry name" value="ROK (REPRESSOR, ORF, KINASE) FAMILY"/>
    <property type="match status" value="1"/>
</dbReference>
<protein>
    <submittedName>
        <fullName evidence="2">Transcriptional regulator/sugar kinase</fullName>
    </submittedName>
</protein>
<dbReference type="InterPro" id="IPR000600">
    <property type="entry name" value="ROK"/>
</dbReference>
<organism evidence="2">
    <name type="scientific">Longilinea arvoryzae</name>
    <dbReference type="NCBI Taxonomy" id="360412"/>
    <lineage>
        <taxon>Bacteria</taxon>
        <taxon>Bacillati</taxon>
        <taxon>Chloroflexota</taxon>
        <taxon>Anaerolineae</taxon>
        <taxon>Anaerolineales</taxon>
        <taxon>Anaerolineaceae</taxon>
        <taxon>Longilinea</taxon>
    </lineage>
</organism>
<dbReference type="InterPro" id="IPR043129">
    <property type="entry name" value="ATPase_NBD"/>
</dbReference>
<name>A0A0S7BEW6_9CHLR</name>
<dbReference type="Proteomes" id="UP000055060">
    <property type="component" value="Unassembled WGS sequence"/>
</dbReference>
<accession>A0A0S7BEW6</accession>
<dbReference type="OrthoDB" id="9810372at2"/>
<sequence length="249" mass="26888">MNLLGIDIGRTSIKYGRVRLENGIEVMDFDQIPISQTSRYAGYRDALIHLLRTVPGFRAVGVGFPCVIRQNRVYSRDVDFDGIWSEVQAFLEPSGAPCFALNDADAAGMAEITRPEAGDLRRGATIVLTLGTGIGSAIFLDGKLLPNTELGRIELHGGLAEQYCAASVRTREGLSFEAWAGRLQEYLAEVDELFAPDHLVLGGGISADFEQYRAGLKTHADLRPAHYCNQAGVIGAAMFAAGRLQDGVG</sequence>
<dbReference type="STRING" id="360412.LARV_00817"/>
<keyword evidence="2" id="KW-0808">Transferase</keyword>
<proteinExistence type="inferred from homology"/>
<dbReference type="Gene3D" id="3.30.420.40">
    <property type="match status" value="2"/>
</dbReference>
<dbReference type="GO" id="GO:0016301">
    <property type="term" value="F:kinase activity"/>
    <property type="evidence" value="ECO:0007669"/>
    <property type="project" value="UniProtKB-KW"/>
</dbReference>
<keyword evidence="3" id="KW-1185">Reference proteome</keyword>
<evidence type="ECO:0000313" key="3">
    <source>
        <dbReference type="Proteomes" id="UP000055060"/>
    </source>
</evidence>
<comment type="similarity">
    <text evidence="1">Belongs to the ROK (NagC/XylR) family.</text>
</comment>
<dbReference type="AlphaFoldDB" id="A0A0S7BEW6"/>
<keyword evidence="2" id="KW-0418">Kinase</keyword>